<feature type="transmembrane region" description="Helical" evidence="1">
    <location>
        <begin position="119"/>
        <end position="140"/>
    </location>
</feature>
<keyword evidence="1" id="KW-0812">Transmembrane</keyword>
<proteinExistence type="predicted"/>
<feature type="transmembrane region" description="Helical" evidence="1">
    <location>
        <begin position="6"/>
        <end position="25"/>
    </location>
</feature>
<protein>
    <submittedName>
        <fullName evidence="2">Dimethyl sulfoxide reductase anchor subunit family protein</fullName>
    </submittedName>
</protein>
<evidence type="ECO:0000256" key="1">
    <source>
        <dbReference type="SAM" id="Phobius"/>
    </source>
</evidence>
<reference evidence="2 3" key="1">
    <citation type="submission" date="2024-10" db="EMBL/GenBank/DDBJ databases">
        <authorList>
            <person name="Yibar A."/>
            <person name="Saticioglu I.B."/>
            <person name="Duman M."/>
            <person name="Ajmi N."/>
            <person name="Gurler F."/>
            <person name="Ay H."/>
            <person name="Onuk E."/>
            <person name="Guler S."/>
            <person name="Romalde J.L."/>
        </authorList>
    </citation>
    <scope>NUCLEOTIDE SEQUENCE [LARGE SCALE GENOMIC DNA]</scope>
    <source>
        <strain evidence="2 3">14-MA-B</strain>
    </source>
</reference>
<dbReference type="EMBL" id="JBIHSN010000003">
    <property type="protein sequence ID" value="MFH0267029.1"/>
    <property type="molecule type" value="Genomic_DNA"/>
</dbReference>
<feature type="transmembrane region" description="Helical" evidence="1">
    <location>
        <begin position="45"/>
        <end position="66"/>
    </location>
</feature>
<dbReference type="RefSeq" id="WP_394608585.1">
    <property type="nucleotide sequence ID" value="NZ_JBIHSJ010000004.1"/>
</dbReference>
<keyword evidence="1" id="KW-1133">Transmembrane helix</keyword>
<dbReference type="InterPro" id="IPR007059">
    <property type="entry name" value="DmsC"/>
</dbReference>
<accession>A0ABW7IZT0</accession>
<evidence type="ECO:0000313" key="3">
    <source>
        <dbReference type="Proteomes" id="UP001607151"/>
    </source>
</evidence>
<dbReference type="PANTHER" id="PTHR38095">
    <property type="entry name" value="ANAEROBIC DIMETHYL SULFOXIDE REDUCTASE CHAIN YNFH"/>
    <property type="match status" value="1"/>
</dbReference>
<dbReference type="Proteomes" id="UP001607151">
    <property type="component" value="Unassembled WGS sequence"/>
</dbReference>
<feature type="transmembrane region" description="Helical" evidence="1">
    <location>
        <begin position="253"/>
        <end position="272"/>
    </location>
</feature>
<evidence type="ECO:0000313" key="2">
    <source>
        <dbReference type="EMBL" id="MFH0267029.1"/>
    </source>
</evidence>
<comment type="caution">
    <text evidence="2">The sequence shown here is derived from an EMBL/GenBank/DDBJ whole genome shotgun (WGS) entry which is preliminary data.</text>
</comment>
<sequence>MHFLELPLVFFTVLAQCAVGAYLLVSTRLMCVADEQQSKNLAIKALFFVLGFMTIGFAASTMHLGSPLRAFNSFNRVGASGLSNEILTGSIFFAIAGFYWLSEVLNVGTRSLRTGLRHLGSLAGVVFMAAMIKVYLINTVPLWDSIYTPIEFTFTVITAGLLFGYVLLNAFDVRSVKSNKIIAGVGVLLIAVHFVVMISRVLDFSTVVTSIHQGTTVLTEYSSMIMTQCILMLIAVVLWSVSAHQESNKVRFYSLLALVALIGAEIFGRGVFYGMHFTFGLI</sequence>
<dbReference type="PANTHER" id="PTHR38095:SF3">
    <property type="entry name" value="ANAEROBIC DIMETHYL SULFOXIDE REDUCTASE, SUBUNIT C"/>
    <property type="match status" value="1"/>
</dbReference>
<feature type="transmembrane region" description="Helical" evidence="1">
    <location>
        <begin position="221"/>
        <end position="241"/>
    </location>
</feature>
<feature type="transmembrane region" description="Helical" evidence="1">
    <location>
        <begin position="86"/>
        <end position="107"/>
    </location>
</feature>
<dbReference type="Pfam" id="PF04976">
    <property type="entry name" value="DmsC"/>
    <property type="match status" value="1"/>
</dbReference>
<gene>
    <name evidence="2" type="ORF">ACGRQ9_16420</name>
</gene>
<feature type="transmembrane region" description="Helical" evidence="1">
    <location>
        <begin position="180"/>
        <end position="201"/>
    </location>
</feature>
<organism evidence="2 3">
    <name type="scientific">Vibrio rumoiensis</name>
    <dbReference type="NCBI Taxonomy" id="76258"/>
    <lineage>
        <taxon>Bacteria</taxon>
        <taxon>Pseudomonadati</taxon>
        <taxon>Pseudomonadota</taxon>
        <taxon>Gammaproteobacteria</taxon>
        <taxon>Vibrionales</taxon>
        <taxon>Vibrionaceae</taxon>
        <taxon>Vibrio</taxon>
    </lineage>
</organism>
<keyword evidence="1" id="KW-0472">Membrane</keyword>
<keyword evidence="3" id="KW-1185">Reference proteome</keyword>
<feature type="transmembrane region" description="Helical" evidence="1">
    <location>
        <begin position="146"/>
        <end position="168"/>
    </location>
</feature>
<name>A0ABW7IZT0_9VIBR</name>